<keyword evidence="1" id="KW-1133">Transmembrane helix</keyword>
<gene>
    <name evidence="3" type="ORF">GCM10007940_02360</name>
</gene>
<dbReference type="GO" id="GO:0016491">
    <property type="term" value="F:oxidoreductase activity"/>
    <property type="evidence" value="ECO:0007669"/>
    <property type="project" value="InterPro"/>
</dbReference>
<dbReference type="InterPro" id="IPR008274">
    <property type="entry name" value="AldOxase/xan_DH_MoCoBD1"/>
</dbReference>
<reference evidence="3" key="2">
    <citation type="submission" date="2023-01" db="EMBL/GenBank/DDBJ databases">
        <title>Draft genome sequence of Portibacter lacus strain NBRC 108769.</title>
        <authorList>
            <person name="Sun Q."/>
            <person name="Mori K."/>
        </authorList>
    </citation>
    <scope>NUCLEOTIDE SEQUENCE</scope>
    <source>
        <strain evidence="3">NBRC 108769</strain>
    </source>
</reference>
<dbReference type="PROSITE" id="PS51318">
    <property type="entry name" value="TAT"/>
    <property type="match status" value="1"/>
</dbReference>
<protein>
    <submittedName>
        <fullName evidence="3">Aldehyde oxidase</fullName>
    </submittedName>
</protein>
<dbReference type="AlphaFoldDB" id="A0AA37SMN3"/>
<dbReference type="PIRSF" id="PIRSF036389">
    <property type="entry name" value="IOR_B"/>
    <property type="match status" value="1"/>
</dbReference>
<dbReference type="EMBL" id="BSOH01000001">
    <property type="protein sequence ID" value="GLR15621.1"/>
    <property type="molecule type" value="Genomic_DNA"/>
</dbReference>
<dbReference type="Proteomes" id="UP001156666">
    <property type="component" value="Unassembled WGS sequence"/>
</dbReference>
<evidence type="ECO:0000256" key="1">
    <source>
        <dbReference type="SAM" id="Phobius"/>
    </source>
</evidence>
<dbReference type="RefSeq" id="WP_235292521.1">
    <property type="nucleotide sequence ID" value="NZ_BSOH01000001.1"/>
</dbReference>
<keyword evidence="1" id="KW-0472">Membrane</keyword>
<dbReference type="SMART" id="SM01008">
    <property type="entry name" value="Ald_Xan_dh_C"/>
    <property type="match status" value="1"/>
</dbReference>
<feature type="domain" description="Aldehyde oxidase/xanthine dehydrogenase a/b hammerhead" evidence="2">
    <location>
        <begin position="213"/>
        <end position="291"/>
    </location>
</feature>
<dbReference type="PANTHER" id="PTHR47495">
    <property type="entry name" value="ALDEHYDE DEHYDROGENASE"/>
    <property type="match status" value="1"/>
</dbReference>
<evidence type="ECO:0000313" key="4">
    <source>
        <dbReference type="Proteomes" id="UP001156666"/>
    </source>
</evidence>
<evidence type="ECO:0000259" key="2">
    <source>
        <dbReference type="SMART" id="SM01008"/>
    </source>
</evidence>
<dbReference type="InterPro" id="IPR012368">
    <property type="entry name" value="OxRdtase_Mopterin-bd_su_IorB"/>
</dbReference>
<dbReference type="InterPro" id="IPR006311">
    <property type="entry name" value="TAT_signal"/>
</dbReference>
<dbReference type="SUPFAM" id="SSF56003">
    <property type="entry name" value="Molybdenum cofactor-binding domain"/>
    <property type="match status" value="2"/>
</dbReference>
<dbReference type="InterPro" id="IPR052516">
    <property type="entry name" value="N-heterocyclic_Hydroxylase"/>
</dbReference>
<name>A0AA37SMN3_9BACT</name>
<keyword evidence="4" id="KW-1185">Reference proteome</keyword>
<comment type="caution">
    <text evidence="3">The sequence shown here is derived from an EMBL/GenBank/DDBJ whole genome shotgun (WGS) entry which is preliminary data.</text>
</comment>
<dbReference type="Gene3D" id="3.30.365.10">
    <property type="entry name" value="Aldehyde oxidase/xanthine dehydrogenase, molybdopterin binding domain"/>
    <property type="match status" value="4"/>
</dbReference>
<feature type="transmembrane region" description="Helical" evidence="1">
    <location>
        <begin position="12"/>
        <end position="30"/>
    </location>
</feature>
<accession>A0AA37SMN3</accession>
<dbReference type="InterPro" id="IPR037165">
    <property type="entry name" value="AldOxase/xan_DH_Mopterin-bd_sf"/>
</dbReference>
<sequence>MSKKKISRRKFLVRTSATGGVLLGAMYFGGCGVVKRKIAGIANTAEAPYTGNTDDPMIWFEVSPDNKITLSSPKVEMGQGTFTGMAQLAADELGVDIENIEVKHAASDSGNIDSFATGGSTSIMSLWVPLRELSATMRQMLVNHGAELLGAEPADVEVTKGNITAKGKTLTYGEIAQKVTEWKVPKTPKLKNINDYKYIGKPVPRVDLHDKVVGASIYGIDATMPDMLHGAVVRSTHIGSKYKRADISKAEKMPGVVKIVVEDDFVGVIANSYTEAHNAKDAIQVEWETDREWQTEDIEKMVEVGQGKPVTIQKEGSAKRVLANSDDVISLAYKSPIGGHAQLEPNGALAYVDGEKATVMLSTQVVKITRGEVADRLGISKKNVNIIPTFLGGGFGRRLHTPNAVQAAILSKAVGKPVKCYFSRKEEFQQDTFRPPTHHVLKAKMDESGKLIEAIEHNVSSGDVMYGSPLVPRIAQPLIGSDVGAWRGGMIQYSKIPHYRAVSWRVKLPFATSWWRALGLLANTFAIESFMDELAVKAEMNPVEFRLAQINDDERGSRLKKVIEKAAEESGFQDGVMANGRAMGFAASTDANTPVAQVVEVSIENNEIKVHKVTCVIDPGLAVNPDQIRAQCEGAIIMGMSASMYEKMQVVNGQLTPTIYGPYRMALMKNAPKEINVHILENAETPGAVGEPPLGPIGAAVANAVYRITGKRLREMPLSLG</sequence>
<dbReference type="Gene3D" id="3.90.1170.50">
    <property type="entry name" value="Aldehyde oxidase/xanthine dehydrogenase, a/b hammerhead"/>
    <property type="match status" value="1"/>
</dbReference>
<dbReference type="PANTHER" id="PTHR47495:SF2">
    <property type="entry name" value="ALDEHYDE DEHYDROGENASE"/>
    <property type="match status" value="1"/>
</dbReference>
<evidence type="ECO:0000313" key="3">
    <source>
        <dbReference type="EMBL" id="GLR15621.1"/>
    </source>
</evidence>
<dbReference type="Pfam" id="PF20256">
    <property type="entry name" value="MoCoBD_2"/>
    <property type="match status" value="2"/>
</dbReference>
<dbReference type="InterPro" id="IPR000674">
    <property type="entry name" value="Ald_Oxase/Xan_DH_a/b"/>
</dbReference>
<keyword evidence="1" id="KW-0812">Transmembrane</keyword>
<dbReference type="Pfam" id="PF02738">
    <property type="entry name" value="MoCoBD_1"/>
    <property type="match status" value="1"/>
</dbReference>
<dbReference type="InterPro" id="IPR046867">
    <property type="entry name" value="AldOxase/xan_DH_MoCoBD2"/>
</dbReference>
<reference evidence="3" key="1">
    <citation type="journal article" date="2014" name="Int. J. Syst. Evol. Microbiol.">
        <title>Complete genome sequence of Corynebacterium casei LMG S-19264T (=DSM 44701T), isolated from a smear-ripened cheese.</title>
        <authorList>
            <consortium name="US DOE Joint Genome Institute (JGI-PGF)"/>
            <person name="Walter F."/>
            <person name="Albersmeier A."/>
            <person name="Kalinowski J."/>
            <person name="Ruckert C."/>
        </authorList>
    </citation>
    <scope>NUCLEOTIDE SEQUENCE</scope>
    <source>
        <strain evidence="3">NBRC 108769</strain>
    </source>
</reference>
<proteinExistence type="predicted"/>
<organism evidence="3 4">
    <name type="scientific">Portibacter lacus</name>
    <dbReference type="NCBI Taxonomy" id="1099794"/>
    <lineage>
        <taxon>Bacteria</taxon>
        <taxon>Pseudomonadati</taxon>
        <taxon>Bacteroidota</taxon>
        <taxon>Saprospiria</taxon>
        <taxon>Saprospirales</taxon>
        <taxon>Haliscomenobacteraceae</taxon>
        <taxon>Portibacter</taxon>
    </lineage>
</organism>